<protein>
    <submittedName>
        <fullName evidence="18">Sugar ABC transporter substrate-binding protein</fullName>
    </submittedName>
</protein>
<dbReference type="InterPro" id="IPR054765">
    <property type="entry name" value="SLBB_dom"/>
</dbReference>
<dbReference type="InterPro" id="IPR049712">
    <property type="entry name" value="Poly_export"/>
</dbReference>
<keyword evidence="14" id="KW-0449">Lipoprotein</keyword>
<feature type="domain" description="Polysaccharide export protein N-terminal" evidence="16">
    <location>
        <begin position="41"/>
        <end position="116"/>
    </location>
</feature>
<evidence type="ECO:0000256" key="11">
    <source>
        <dbReference type="ARBA" id="ARBA00023136"/>
    </source>
</evidence>
<gene>
    <name evidence="18" type="ORF">AC731_011330</name>
</gene>
<dbReference type="Pfam" id="PF22461">
    <property type="entry name" value="SLBB_2"/>
    <property type="match status" value="1"/>
</dbReference>
<evidence type="ECO:0000256" key="15">
    <source>
        <dbReference type="SAM" id="SignalP"/>
    </source>
</evidence>
<evidence type="ECO:0000256" key="8">
    <source>
        <dbReference type="ARBA" id="ARBA00023047"/>
    </source>
</evidence>
<evidence type="ECO:0000256" key="5">
    <source>
        <dbReference type="ARBA" id="ARBA00022597"/>
    </source>
</evidence>
<keyword evidence="3" id="KW-0813">Transport</keyword>
<evidence type="ECO:0000259" key="17">
    <source>
        <dbReference type="Pfam" id="PF22461"/>
    </source>
</evidence>
<evidence type="ECO:0000256" key="10">
    <source>
        <dbReference type="ARBA" id="ARBA00023114"/>
    </source>
</evidence>
<reference evidence="19" key="1">
    <citation type="submission" date="2016-03" db="EMBL/GenBank/DDBJ databases">
        <authorList>
            <person name="Ma C."/>
            <person name="Zhou S."/>
            <person name="Yang G."/>
        </authorList>
    </citation>
    <scope>NUCLEOTIDE SEQUENCE [LARGE SCALE GENOMIC DNA]</scope>
    <source>
        <strain evidence="19">SgZ-1</strain>
    </source>
</reference>
<evidence type="ECO:0000256" key="3">
    <source>
        <dbReference type="ARBA" id="ARBA00022448"/>
    </source>
</evidence>
<keyword evidence="7 15" id="KW-0732">Signal</keyword>
<keyword evidence="5" id="KW-0762">Sugar transport</keyword>
<dbReference type="PANTHER" id="PTHR33619">
    <property type="entry name" value="POLYSACCHARIDE EXPORT PROTEIN GFCE-RELATED"/>
    <property type="match status" value="1"/>
</dbReference>
<dbReference type="Gene3D" id="3.30.1950.10">
    <property type="entry name" value="wza like domain"/>
    <property type="match status" value="1"/>
</dbReference>
<comment type="subcellular location">
    <subcellularLocation>
        <location evidence="1">Cell outer membrane</location>
        <topology evidence="1">Multi-pass membrane protein</topology>
    </subcellularLocation>
</comment>
<keyword evidence="10" id="KW-0626">Porin</keyword>
<organism evidence="18 19">
    <name type="scientific">Thauera humireducens</name>
    <dbReference type="NCBI Taxonomy" id="1134435"/>
    <lineage>
        <taxon>Bacteria</taxon>
        <taxon>Pseudomonadati</taxon>
        <taxon>Pseudomonadota</taxon>
        <taxon>Betaproteobacteria</taxon>
        <taxon>Rhodocyclales</taxon>
        <taxon>Zoogloeaceae</taxon>
        <taxon>Thauera</taxon>
    </lineage>
</organism>
<dbReference type="GO" id="GO:0006811">
    <property type="term" value="P:monoatomic ion transport"/>
    <property type="evidence" value="ECO:0007669"/>
    <property type="project" value="UniProtKB-KW"/>
</dbReference>
<dbReference type="InterPro" id="IPR003715">
    <property type="entry name" value="Poly_export_N"/>
</dbReference>
<feature type="domain" description="SLBB" evidence="17">
    <location>
        <begin position="126"/>
        <end position="204"/>
    </location>
</feature>
<dbReference type="Gene3D" id="3.10.560.10">
    <property type="entry name" value="Outer membrane lipoprotein wza domain like"/>
    <property type="match status" value="1"/>
</dbReference>
<dbReference type="PROSITE" id="PS51257">
    <property type="entry name" value="PROKAR_LIPOPROTEIN"/>
    <property type="match status" value="1"/>
</dbReference>
<dbReference type="NCBIfam" id="TIGR03027">
    <property type="entry name" value="pepcterm_export"/>
    <property type="match status" value="1"/>
</dbReference>
<proteinExistence type="inferred from homology"/>
<dbReference type="KEGG" id="thu:AC731_011330"/>
<accession>A0A127K6C8</accession>
<evidence type="ECO:0000259" key="16">
    <source>
        <dbReference type="Pfam" id="PF02563"/>
    </source>
</evidence>
<feature type="signal peptide" evidence="15">
    <location>
        <begin position="1"/>
        <end position="31"/>
    </location>
</feature>
<evidence type="ECO:0000256" key="12">
    <source>
        <dbReference type="ARBA" id="ARBA00023139"/>
    </source>
</evidence>
<comment type="similarity">
    <text evidence="2">Belongs to the BexD/CtrA/VexA family.</text>
</comment>
<evidence type="ECO:0000313" key="19">
    <source>
        <dbReference type="Proteomes" id="UP000036902"/>
    </source>
</evidence>
<dbReference type="GO" id="GO:0015288">
    <property type="term" value="F:porin activity"/>
    <property type="evidence" value="ECO:0007669"/>
    <property type="project" value="UniProtKB-KW"/>
</dbReference>
<dbReference type="RefSeq" id="WP_048706138.1">
    <property type="nucleotide sequence ID" value="NZ_CP014646.1"/>
</dbReference>
<feature type="chain" id="PRO_5007797953" evidence="15">
    <location>
        <begin position="32"/>
        <end position="209"/>
    </location>
</feature>
<dbReference type="AlphaFoldDB" id="A0A127K6C8"/>
<dbReference type="GO" id="GO:0046930">
    <property type="term" value="C:pore complex"/>
    <property type="evidence" value="ECO:0007669"/>
    <property type="project" value="UniProtKB-KW"/>
</dbReference>
<evidence type="ECO:0000256" key="2">
    <source>
        <dbReference type="ARBA" id="ARBA00009450"/>
    </source>
</evidence>
<keyword evidence="12" id="KW-0564">Palmitate</keyword>
<keyword evidence="19" id="KW-1185">Reference proteome</keyword>
<evidence type="ECO:0000256" key="4">
    <source>
        <dbReference type="ARBA" id="ARBA00022452"/>
    </source>
</evidence>
<dbReference type="Pfam" id="PF02563">
    <property type="entry name" value="Poly_export"/>
    <property type="match status" value="1"/>
</dbReference>
<evidence type="ECO:0000256" key="9">
    <source>
        <dbReference type="ARBA" id="ARBA00023065"/>
    </source>
</evidence>
<sequence>MKMCVSSVCGRVWQVVALALAGLLLSGCATSFPPAPASAADSEYNYVIGPGDNVNIVVWRNPELSMSVPVRPDGKITTPLVEDLPAMGKDATTLARDIEKELAKFIRDPVVTVIVTGFVGPYSEQIRVVGEAAQPRILPYNQKMTLLDVMIAVGGMTEFADGNSATILRTAEGNKQYSVRIKDLVKRGDVSANVEMRPGDVLIIPQSWF</sequence>
<keyword evidence="6" id="KW-0812">Transmembrane</keyword>
<keyword evidence="11" id="KW-0472">Membrane</keyword>
<keyword evidence="9" id="KW-0406">Ion transport</keyword>
<dbReference type="Proteomes" id="UP000036902">
    <property type="component" value="Chromosome"/>
</dbReference>
<dbReference type="EMBL" id="CP014646">
    <property type="protein sequence ID" value="AMO37479.1"/>
    <property type="molecule type" value="Genomic_DNA"/>
</dbReference>
<evidence type="ECO:0000313" key="18">
    <source>
        <dbReference type="EMBL" id="AMO37479.1"/>
    </source>
</evidence>
<evidence type="ECO:0000256" key="14">
    <source>
        <dbReference type="ARBA" id="ARBA00023288"/>
    </source>
</evidence>
<name>A0A127K6C8_9RHOO</name>
<dbReference type="GO" id="GO:0009279">
    <property type="term" value="C:cell outer membrane"/>
    <property type="evidence" value="ECO:0007669"/>
    <property type="project" value="UniProtKB-SubCell"/>
</dbReference>
<keyword evidence="8" id="KW-0625">Polysaccharide transport</keyword>
<dbReference type="STRING" id="1134435.AC731_011330"/>
<keyword evidence="4" id="KW-1134">Transmembrane beta strand</keyword>
<dbReference type="PANTHER" id="PTHR33619:SF3">
    <property type="entry name" value="POLYSACCHARIDE EXPORT PROTEIN GFCE-RELATED"/>
    <property type="match status" value="1"/>
</dbReference>
<evidence type="ECO:0000256" key="7">
    <source>
        <dbReference type="ARBA" id="ARBA00022729"/>
    </source>
</evidence>
<evidence type="ECO:0000256" key="13">
    <source>
        <dbReference type="ARBA" id="ARBA00023237"/>
    </source>
</evidence>
<dbReference type="GO" id="GO:0015159">
    <property type="term" value="F:polysaccharide transmembrane transporter activity"/>
    <property type="evidence" value="ECO:0007669"/>
    <property type="project" value="InterPro"/>
</dbReference>
<evidence type="ECO:0000256" key="1">
    <source>
        <dbReference type="ARBA" id="ARBA00004571"/>
    </source>
</evidence>
<keyword evidence="13" id="KW-0998">Cell outer membrane</keyword>
<evidence type="ECO:0000256" key="6">
    <source>
        <dbReference type="ARBA" id="ARBA00022692"/>
    </source>
</evidence>
<dbReference type="InterPro" id="IPR017477">
    <property type="entry name" value="PEP-CTERM_polysacc_export"/>
</dbReference>